<dbReference type="OrthoDB" id="9798104at2"/>
<evidence type="ECO:0000259" key="1">
    <source>
        <dbReference type="PROSITE" id="PS50042"/>
    </source>
</evidence>
<dbReference type="PANTHER" id="PTHR23011:SF28">
    <property type="entry name" value="CYCLIC NUCLEOTIDE-BINDING DOMAIN CONTAINING PROTEIN"/>
    <property type="match status" value="1"/>
</dbReference>
<keyword evidence="3" id="KW-1185">Reference proteome</keyword>
<dbReference type="InterPro" id="IPR000595">
    <property type="entry name" value="cNMP-bd_dom"/>
</dbReference>
<accession>A0A5B8UAM9</accession>
<dbReference type="EMBL" id="CP042430">
    <property type="protein sequence ID" value="QEC49671.1"/>
    <property type="molecule type" value="Genomic_DNA"/>
</dbReference>
<evidence type="ECO:0000313" key="2">
    <source>
        <dbReference type="EMBL" id="QEC49671.1"/>
    </source>
</evidence>
<organism evidence="2 3">
    <name type="scientific">Baekduia soli</name>
    <dbReference type="NCBI Taxonomy" id="496014"/>
    <lineage>
        <taxon>Bacteria</taxon>
        <taxon>Bacillati</taxon>
        <taxon>Actinomycetota</taxon>
        <taxon>Thermoleophilia</taxon>
        <taxon>Solirubrobacterales</taxon>
        <taxon>Baekduiaceae</taxon>
        <taxon>Baekduia</taxon>
    </lineage>
</organism>
<dbReference type="Gene3D" id="2.60.120.10">
    <property type="entry name" value="Jelly Rolls"/>
    <property type="match status" value="1"/>
</dbReference>
<dbReference type="Pfam" id="PF00027">
    <property type="entry name" value="cNMP_binding"/>
    <property type="match status" value="1"/>
</dbReference>
<dbReference type="PROSITE" id="PS50042">
    <property type="entry name" value="CNMP_BINDING_3"/>
    <property type="match status" value="1"/>
</dbReference>
<protein>
    <submittedName>
        <fullName evidence="2">Cyclic nucleotide-binding domain-containing protein</fullName>
    </submittedName>
</protein>
<name>A0A5B8UAM9_9ACTN</name>
<reference evidence="2 3" key="1">
    <citation type="journal article" date="2018" name="J. Microbiol.">
        <title>Baekduia soli gen. nov., sp. nov., a novel bacterium isolated from the soil of Baekdu Mountain and proposal of a novel family name, Baekduiaceae fam. nov.</title>
        <authorList>
            <person name="An D.S."/>
            <person name="Siddiqi M.Z."/>
            <person name="Kim K.H."/>
            <person name="Yu H.S."/>
            <person name="Im W.T."/>
        </authorList>
    </citation>
    <scope>NUCLEOTIDE SEQUENCE [LARGE SCALE GENOMIC DNA]</scope>
    <source>
        <strain evidence="2 3">BR7-21</strain>
    </source>
</reference>
<dbReference type="SUPFAM" id="SSF51206">
    <property type="entry name" value="cAMP-binding domain-like"/>
    <property type="match status" value="1"/>
</dbReference>
<proteinExistence type="predicted"/>
<dbReference type="InterPro" id="IPR018488">
    <property type="entry name" value="cNMP-bd_CS"/>
</dbReference>
<dbReference type="CDD" id="cd00038">
    <property type="entry name" value="CAP_ED"/>
    <property type="match status" value="1"/>
</dbReference>
<dbReference type="PROSITE" id="PS00889">
    <property type="entry name" value="CNMP_BINDING_2"/>
    <property type="match status" value="1"/>
</dbReference>
<dbReference type="Proteomes" id="UP000321805">
    <property type="component" value="Chromosome"/>
</dbReference>
<dbReference type="PANTHER" id="PTHR23011">
    <property type="entry name" value="CYCLIC NUCLEOTIDE-BINDING DOMAIN CONTAINING PROTEIN"/>
    <property type="match status" value="1"/>
</dbReference>
<dbReference type="KEGG" id="bsol:FSW04_20215"/>
<evidence type="ECO:0000313" key="3">
    <source>
        <dbReference type="Proteomes" id="UP000321805"/>
    </source>
</evidence>
<dbReference type="InterPro" id="IPR018490">
    <property type="entry name" value="cNMP-bd_dom_sf"/>
</dbReference>
<dbReference type="RefSeq" id="WP_146922036.1">
    <property type="nucleotide sequence ID" value="NZ_CP042430.1"/>
</dbReference>
<sequence length="140" mass="14850">MATTSAPPIADVLEGIPLFAGLSKRDRRRLAKGMKERVFAPGREVVTEGRTGAGFFIILEGTAAVTIGGTIVRTLGPGDSFGELALIDGQARAATVTADTELRCLTETLFGFKTFVQSQPAVAWAMLQALARIARENATR</sequence>
<dbReference type="InterPro" id="IPR014710">
    <property type="entry name" value="RmlC-like_jellyroll"/>
</dbReference>
<dbReference type="SMART" id="SM00100">
    <property type="entry name" value="cNMP"/>
    <property type="match status" value="1"/>
</dbReference>
<gene>
    <name evidence="2" type="ORF">FSW04_20215</name>
</gene>
<dbReference type="AlphaFoldDB" id="A0A5B8UAM9"/>
<dbReference type="PRINTS" id="PR00103">
    <property type="entry name" value="CAMPKINASE"/>
</dbReference>
<feature type="domain" description="Cyclic nucleotide-binding" evidence="1">
    <location>
        <begin position="18"/>
        <end position="133"/>
    </location>
</feature>